<feature type="compositionally biased region" description="Polar residues" evidence="1">
    <location>
        <begin position="159"/>
        <end position="181"/>
    </location>
</feature>
<keyword evidence="2" id="KW-0472">Membrane</keyword>
<dbReference type="AlphaFoldDB" id="A0A3R8LL68"/>
<evidence type="ECO:0000313" key="3">
    <source>
        <dbReference type="EMBL" id="RRN43595.1"/>
    </source>
</evidence>
<evidence type="ECO:0000256" key="1">
    <source>
        <dbReference type="SAM" id="MobiDB-lite"/>
    </source>
</evidence>
<reference evidence="3 4" key="1">
    <citation type="submission" date="2018-11" db="EMBL/GenBank/DDBJ databases">
        <title>Genome sequencing of Lautropia sp. KCOM 2505 (= ChDC F240).</title>
        <authorList>
            <person name="Kook J.-K."/>
            <person name="Park S.-N."/>
            <person name="Lim Y.K."/>
        </authorList>
    </citation>
    <scope>NUCLEOTIDE SEQUENCE [LARGE SCALE GENOMIC DNA]</scope>
    <source>
        <strain evidence="3 4">KCOM 2505</strain>
    </source>
</reference>
<accession>A0A3R8LL68</accession>
<dbReference type="Pfam" id="PF11067">
    <property type="entry name" value="DUF2868"/>
    <property type="match status" value="1"/>
</dbReference>
<comment type="caution">
    <text evidence="3">The sequence shown here is derived from an EMBL/GenBank/DDBJ whole genome shotgun (WGS) entry which is preliminary data.</text>
</comment>
<name>A0A3R8LL68_9BURK</name>
<keyword evidence="2" id="KW-1133">Transmembrane helix</keyword>
<dbReference type="RefSeq" id="WP_125095800.1">
    <property type="nucleotide sequence ID" value="NZ_RRUE01000002.1"/>
</dbReference>
<feature type="transmembrane region" description="Helical" evidence="2">
    <location>
        <begin position="249"/>
        <end position="268"/>
    </location>
</feature>
<proteinExistence type="predicted"/>
<feature type="transmembrane region" description="Helical" evidence="2">
    <location>
        <begin position="111"/>
        <end position="131"/>
    </location>
</feature>
<keyword evidence="2" id="KW-0812">Transmembrane</keyword>
<dbReference type="Proteomes" id="UP000270261">
    <property type="component" value="Unassembled WGS sequence"/>
</dbReference>
<organism evidence="3 4">
    <name type="scientific">Lautropia dentalis</name>
    <dbReference type="NCBI Taxonomy" id="2490857"/>
    <lineage>
        <taxon>Bacteria</taxon>
        <taxon>Pseudomonadati</taxon>
        <taxon>Pseudomonadota</taxon>
        <taxon>Betaproteobacteria</taxon>
        <taxon>Burkholderiales</taxon>
        <taxon>Burkholderiaceae</taxon>
        <taxon>Lautropia</taxon>
    </lineage>
</organism>
<dbReference type="OrthoDB" id="4998316at2"/>
<keyword evidence="4" id="KW-1185">Reference proteome</keyword>
<evidence type="ECO:0000256" key="2">
    <source>
        <dbReference type="SAM" id="Phobius"/>
    </source>
</evidence>
<evidence type="ECO:0000313" key="4">
    <source>
        <dbReference type="Proteomes" id="UP000270261"/>
    </source>
</evidence>
<protein>
    <submittedName>
        <fullName evidence="3">DUF2868 domain-containing protein</fullName>
    </submittedName>
</protein>
<feature type="transmembrane region" description="Helical" evidence="2">
    <location>
        <begin position="80"/>
        <end position="99"/>
    </location>
</feature>
<sequence length="542" mass="58373">MTENDAQQILLVRALERQPASATWTEDDRLHATQQALREAGPQADAPTFISTRARLACERLFTRKPALADLLHRLHWRGWFTPVALLVALLAGALLDSAGGNRINILNPPLLLIIAWNLFTYLVLAGGALVRALGGRGRKGAQDDAGHHHMAPAPGSPSPNGTQRTASSRASRQGTSTPRGSSLPDAPDSPAAVTGSGPFGALRRLVVRLATGQGWSTPAHSDDNLGARFTRQWFAVAAPLYSQRALTLLHAGALMFATGALASLYLHGLVLEYRAGWESTFLVAPQVETLTHGLWGLASLLSGIALPDAAGLEAMRFPQHPGVNAAPWIHLQTLTVVLVVIIPRLLLALWHREQVRKLRTHFPLPLDDTYFRDLLRNQRGESATVWAQPYSYTLSDAARAGLTPLLTPVLGSQIRLRLQPSLALGDEDDLPQPLPHIDGAQLAVAIFSASATPEAENHATFLATLARRLPAGLPLLALVDESAFIARFGHDTARLDSRRTAWRRILGSRSDILPVFVNLAADAQPADVTGQLESLLNAVPA</sequence>
<dbReference type="InterPro" id="IPR021296">
    <property type="entry name" value="DUF2868"/>
</dbReference>
<dbReference type="EMBL" id="RRUE01000002">
    <property type="protein sequence ID" value="RRN43595.1"/>
    <property type="molecule type" value="Genomic_DNA"/>
</dbReference>
<feature type="region of interest" description="Disordered" evidence="1">
    <location>
        <begin position="137"/>
        <end position="195"/>
    </location>
</feature>
<gene>
    <name evidence="3" type="ORF">EHV23_09140</name>
</gene>
<feature type="transmembrane region" description="Helical" evidence="2">
    <location>
        <begin position="329"/>
        <end position="351"/>
    </location>
</feature>